<accession>X1TJD9</accession>
<dbReference type="AlphaFoldDB" id="X1TJD9"/>
<name>X1TJD9_9ZZZZ</name>
<feature type="non-terminal residue" evidence="1">
    <location>
        <position position="77"/>
    </location>
</feature>
<gene>
    <name evidence="1" type="ORF">S12H4_13232</name>
</gene>
<reference evidence="1" key="1">
    <citation type="journal article" date="2014" name="Front. Microbiol.">
        <title>High frequency of phylogenetically diverse reductive dehalogenase-homologous genes in deep subseafloor sedimentary metagenomes.</title>
        <authorList>
            <person name="Kawai M."/>
            <person name="Futagami T."/>
            <person name="Toyoda A."/>
            <person name="Takaki Y."/>
            <person name="Nishi S."/>
            <person name="Hori S."/>
            <person name="Arai W."/>
            <person name="Tsubouchi T."/>
            <person name="Morono Y."/>
            <person name="Uchiyama I."/>
            <person name="Ito T."/>
            <person name="Fujiyama A."/>
            <person name="Inagaki F."/>
            <person name="Takami H."/>
        </authorList>
    </citation>
    <scope>NUCLEOTIDE SEQUENCE</scope>
    <source>
        <strain evidence="1">Expedition CK06-06</strain>
    </source>
</reference>
<dbReference type="EMBL" id="BARW01006300">
    <property type="protein sequence ID" value="GAI87695.1"/>
    <property type="molecule type" value="Genomic_DNA"/>
</dbReference>
<evidence type="ECO:0000313" key="1">
    <source>
        <dbReference type="EMBL" id="GAI87695.1"/>
    </source>
</evidence>
<organism evidence="1">
    <name type="scientific">marine sediment metagenome</name>
    <dbReference type="NCBI Taxonomy" id="412755"/>
    <lineage>
        <taxon>unclassified sequences</taxon>
        <taxon>metagenomes</taxon>
        <taxon>ecological metagenomes</taxon>
    </lineage>
</organism>
<protein>
    <submittedName>
        <fullName evidence="1">Uncharacterized protein</fullName>
    </submittedName>
</protein>
<sequence length="77" mass="9240">MIIQFDWELNLALMERNQKENLLQVLDDIQSENEREIEVTVEQYFPSNFTVKVDSDMLLVFWESEKLAYRVLREADA</sequence>
<comment type="caution">
    <text evidence="1">The sequence shown here is derived from an EMBL/GenBank/DDBJ whole genome shotgun (WGS) entry which is preliminary data.</text>
</comment>
<proteinExistence type="predicted"/>